<gene>
    <name evidence="8" type="ORF">HNR37_000558</name>
</gene>
<accession>A0A7W7Y3Q7</accession>
<dbReference type="InterPro" id="IPR036421">
    <property type="entry name" value="Fe_dep_repressor_sf"/>
</dbReference>
<keyword evidence="3" id="KW-0805">Transcription regulation</keyword>
<dbReference type="PANTHER" id="PTHR33238:SF7">
    <property type="entry name" value="IRON-DEPENDENT TRANSCRIPTIONAL REGULATOR"/>
    <property type="match status" value="1"/>
</dbReference>
<dbReference type="InterPro" id="IPR001367">
    <property type="entry name" value="Fe_dep_repressor"/>
</dbReference>
<keyword evidence="5" id="KW-0804">Transcription</keyword>
<proteinExistence type="inferred from homology"/>
<dbReference type="SMART" id="SM00529">
    <property type="entry name" value="HTH_DTXR"/>
    <property type="match status" value="1"/>
</dbReference>
<dbReference type="Pfam" id="PF02742">
    <property type="entry name" value="Fe_dep_repr_C"/>
    <property type="match status" value="1"/>
</dbReference>
<sequence length="128" mass="14616">MSQSEISPSMEDYLETIYNLVQENKVARTRDIAAALAVKMPSVTSALRKLSELGMINYDPYQYITLTAEGEVHAQQTLQKHETLSEFFHKIVKLEQPRAAELACTLEHHMDMEDLEKFAQVLKDQSKS</sequence>
<evidence type="ECO:0000256" key="1">
    <source>
        <dbReference type="ARBA" id="ARBA00007871"/>
    </source>
</evidence>
<comment type="function">
    <text evidence="6">In the presence of manganese, represses expression of mntH and mntS. Up-regulates expression of mntP.</text>
</comment>
<evidence type="ECO:0000313" key="8">
    <source>
        <dbReference type="EMBL" id="MBB5021252.1"/>
    </source>
</evidence>
<dbReference type="InterPro" id="IPR022687">
    <property type="entry name" value="HTH_DTXR"/>
</dbReference>
<dbReference type="SUPFAM" id="SSF46785">
    <property type="entry name" value="Winged helix' DNA-binding domain"/>
    <property type="match status" value="1"/>
</dbReference>
<dbReference type="PANTHER" id="PTHR33238">
    <property type="entry name" value="IRON (METAL) DEPENDENT REPRESSOR, DTXR FAMILY"/>
    <property type="match status" value="1"/>
</dbReference>
<dbReference type="GO" id="GO:0046983">
    <property type="term" value="F:protein dimerization activity"/>
    <property type="evidence" value="ECO:0007669"/>
    <property type="project" value="InterPro"/>
</dbReference>
<dbReference type="PROSITE" id="PS50944">
    <property type="entry name" value="HTH_DTXR"/>
    <property type="match status" value="1"/>
</dbReference>
<name>A0A7W7Y3Q7_9BACT</name>
<dbReference type="Proteomes" id="UP000528322">
    <property type="component" value="Unassembled WGS sequence"/>
</dbReference>
<comment type="caution">
    <text evidence="8">The sequence shown here is derived from an EMBL/GenBank/DDBJ whole genome shotgun (WGS) entry which is preliminary data.</text>
</comment>
<feature type="domain" description="HTH dtxR-type" evidence="7">
    <location>
        <begin position="1"/>
        <end position="67"/>
    </location>
</feature>
<dbReference type="GO" id="GO:0046914">
    <property type="term" value="F:transition metal ion binding"/>
    <property type="evidence" value="ECO:0007669"/>
    <property type="project" value="InterPro"/>
</dbReference>
<evidence type="ECO:0000256" key="4">
    <source>
        <dbReference type="ARBA" id="ARBA00023125"/>
    </source>
</evidence>
<dbReference type="SUPFAM" id="SSF47979">
    <property type="entry name" value="Iron-dependent repressor protein, dimerization domain"/>
    <property type="match status" value="1"/>
</dbReference>
<dbReference type="GO" id="GO:0003700">
    <property type="term" value="F:DNA-binding transcription factor activity"/>
    <property type="evidence" value="ECO:0007669"/>
    <property type="project" value="InterPro"/>
</dbReference>
<dbReference type="InterPro" id="IPR022689">
    <property type="entry name" value="Iron_dep_repressor"/>
</dbReference>
<keyword evidence="4" id="KW-0238">DNA-binding</keyword>
<dbReference type="InterPro" id="IPR036388">
    <property type="entry name" value="WH-like_DNA-bd_sf"/>
</dbReference>
<dbReference type="RefSeq" id="WP_183729611.1">
    <property type="nucleotide sequence ID" value="NZ_JACHID010000002.1"/>
</dbReference>
<dbReference type="Gene3D" id="1.10.60.10">
    <property type="entry name" value="Iron dependent repressor, metal binding and dimerisation domain"/>
    <property type="match status" value="1"/>
</dbReference>
<protein>
    <recommendedName>
        <fullName evidence="2">Transcriptional regulator MntR</fullName>
    </recommendedName>
</protein>
<comment type="similarity">
    <text evidence="1">Belongs to the DtxR/MntR family.</text>
</comment>
<reference evidence="8 9" key="1">
    <citation type="submission" date="2020-08" db="EMBL/GenBank/DDBJ databases">
        <title>Genomic Encyclopedia of Type Strains, Phase IV (KMG-IV): sequencing the most valuable type-strain genomes for metagenomic binning, comparative biology and taxonomic classification.</title>
        <authorList>
            <person name="Goeker M."/>
        </authorList>
    </citation>
    <scope>NUCLEOTIDE SEQUENCE [LARGE SCALE GENOMIC DNA]</scope>
    <source>
        <strain evidence="8 9">DSM 22071</strain>
    </source>
</reference>
<dbReference type="InterPro" id="IPR036390">
    <property type="entry name" value="WH_DNA-bd_sf"/>
</dbReference>
<organism evidence="8 9">
    <name type="scientific">Desulfurispira natronophila</name>
    <dbReference type="NCBI Taxonomy" id="682562"/>
    <lineage>
        <taxon>Bacteria</taxon>
        <taxon>Pseudomonadati</taxon>
        <taxon>Chrysiogenota</taxon>
        <taxon>Chrysiogenia</taxon>
        <taxon>Chrysiogenales</taxon>
        <taxon>Chrysiogenaceae</taxon>
        <taxon>Desulfurispira</taxon>
    </lineage>
</organism>
<dbReference type="EMBL" id="JACHID010000002">
    <property type="protein sequence ID" value="MBB5021252.1"/>
    <property type="molecule type" value="Genomic_DNA"/>
</dbReference>
<evidence type="ECO:0000313" key="9">
    <source>
        <dbReference type="Proteomes" id="UP000528322"/>
    </source>
</evidence>
<dbReference type="Pfam" id="PF01325">
    <property type="entry name" value="Fe_dep_repress"/>
    <property type="match status" value="1"/>
</dbReference>
<dbReference type="InterPro" id="IPR050536">
    <property type="entry name" value="DtxR_MntR_Metal-Reg"/>
</dbReference>
<dbReference type="GO" id="GO:0003677">
    <property type="term" value="F:DNA binding"/>
    <property type="evidence" value="ECO:0007669"/>
    <property type="project" value="UniProtKB-KW"/>
</dbReference>
<evidence type="ECO:0000256" key="6">
    <source>
        <dbReference type="ARBA" id="ARBA00025185"/>
    </source>
</evidence>
<dbReference type="Gene3D" id="1.10.10.10">
    <property type="entry name" value="Winged helix-like DNA-binding domain superfamily/Winged helix DNA-binding domain"/>
    <property type="match status" value="1"/>
</dbReference>
<evidence type="ECO:0000256" key="3">
    <source>
        <dbReference type="ARBA" id="ARBA00023015"/>
    </source>
</evidence>
<evidence type="ECO:0000256" key="2">
    <source>
        <dbReference type="ARBA" id="ARBA00022386"/>
    </source>
</evidence>
<evidence type="ECO:0000259" key="7">
    <source>
        <dbReference type="PROSITE" id="PS50944"/>
    </source>
</evidence>
<evidence type="ECO:0000256" key="5">
    <source>
        <dbReference type="ARBA" id="ARBA00023163"/>
    </source>
</evidence>
<keyword evidence="9" id="KW-1185">Reference proteome</keyword>
<dbReference type="AlphaFoldDB" id="A0A7W7Y3Q7"/>